<dbReference type="AlphaFoldDB" id="A0A0E9VPJ2"/>
<reference evidence="1" key="2">
    <citation type="journal article" date="2015" name="Fish Shellfish Immunol.">
        <title>Early steps in the European eel (Anguilla anguilla)-Vibrio vulnificus interaction in the gills: Role of the RtxA13 toxin.</title>
        <authorList>
            <person name="Callol A."/>
            <person name="Pajuelo D."/>
            <person name="Ebbesson L."/>
            <person name="Teles M."/>
            <person name="MacKenzie S."/>
            <person name="Amaro C."/>
        </authorList>
    </citation>
    <scope>NUCLEOTIDE SEQUENCE</scope>
</reference>
<name>A0A0E9VPJ2_ANGAN</name>
<reference evidence="1" key="1">
    <citation type="submission" date="2014-11" db="EMBL/GenBank/DDBJ databases">
        <authorList>
            <person name="Amaro Gonzalez C."/>
        </authorList>
    </citation>
    <scope>NUCLEOTIDE SEQUENCE</scope>
</reference>
<protein>
    <submittedName>
        <fullName evidence="1">Uncharacterized protein</fullName>
    </submittedName>
</protein>
<proteinExistence type="predicted"/>
<organism evidence="1">
    <name type="scientific">Anguilla anguilla</name>
    <name type="common">European freshwater eel</name>
    <name type="synonym">Muraena anguilla</name>
    <dbReference type="NCBI Taxonomy" id="7936"/>
    <lineage>
        <taxon>Eukaryota</taxon>
        <taxon>Metazoa</taxon>
        <taxon>Chordata</taxon>
        <taxon>Craniata</taxon>
        <taxon>Vertebrata</taxon>
        <taxon>Euteleostomi</taxon>
        <taxon>Actinopterygii</taxon>
        <taxon>Neopterygii</taxon>
        <taxon>Teleostei</taxon>
        <taxon>Anguilliformes</taxon>
        <taxon>Anguillidae</taxon>
        <taxon>Anguilla</taxon>
    </lineage>
</organism>
<sequence length="26" mass="2997">MPCTYHGDIGESMFLNVHANQTYKHC</sequence>
<evidence type="ECO:0000313" key="1">
    <source>
        <dbReference type="EMBL" id="JAH79173.1"/>
    </source>
</evidence>
<accession>A0A0E9VPJ2</accession>
<dbReference type="EMBL" id="GBXM01029404">
    <property type="protein sequence ID" value="JAH79173.1"/>
    <property type="molecule type" value="Transcribed_RNA"/>
</dbReference>